<sequence>MIKSCKDVKTAIDFYQFTRYRHNALELGLEETASMICWNKRSIICPELFCSLNIVGRKTNV</sequence>
<evidence type="ECO:0000313" key="1">
    <source>
        <dbReference type="EMBL" id="KKM05712.1"/>
    </source>
</evidence>
<protein>
    <submittedName>
        <fullName evidence="1">Uncharacterized protein</fullName>
    </submittedName>
</protein>
<comment type="caution">
    <text evidence="1">The sequence shown here is derived from an EMBL/GenBank/DDBJ whole genome shotgun (WGS) entry which is preliminary data.</text>
</comment>
<gene>
    <name evidence="1" type="ORF">LCGC14_1751210</name>
</gene>
<organism evidence="1">
    <name type="scientific">marine sediment metagenome</name>
    <dbReference type="NCBI Taxonomy" id="412755"/>
    <lineage>
        <taxon>unclassified sequences</taxon>
        <taxon>metagenomes</taxon>
        <taxon>ecological metagenomes</taxon>
    </lineage>
</organism>
<accession>A0A0F9HR34</accession>
<dbReference type="EMBL" id="LAZR01016156">
    <property type="protein sequence ID" value="KKM05712.1"/>
    <property type="molecule type" value="Genomic_DNA"/>
</dbReference>
<proteinExistence type="predicted"/>
<name>A0A0F9HR34_9ZZZZ</name>
<dbReference type="AlphaFoldDB" id="A0A0F9HR34"/>
<reference evidence="1" key="1">
    <citation type="journal article" date="2015" name="Nature">
        <title>Complex archaea that bridge the gap between prokaryotes and eukaryotes.</title>
        <authorList>
            <person name="Spang A."/>
            <person name="Saw J.H."/>
            <person name="Jorgensen S.L."/>
            <person name="Zaremba-Niedzwiedzka K."/>
            <person name="Martijn J."/>
            <person name="Lind A.E."/>
            <person name="van Eijk R."/>
            <person name="Schleper C."/>
            <person name="Guy L."/>
            <person name="Ettema T.J."/>
        </authorList>
    </citation>
    <scope>NUCLEOTIDE SEQUENCE</scope>
</reference>